<keyword evidence="2" id="KW-1185">Reference proteome</keyword>
<organism evidence="1 2">
    <name type="scientific">Scutellospora calospora</name>
    <dbReference type="NCBI Taxonomy" id="85575"/>
    <lineage>
        <taxon>Eukaryota</taxon>
        <taxon>Fungi</taxon>
        <taxon>Fungi incertae sedis</taxon>
        <taxon>Mucoromycota</taxon>
        <taxon>Glomeromycotina</taxon>
        <taxon>Glomeromycetes</taxon>
        <taxon>Diversisporales</taxon>
        <taxon>Gigasporaceae</taxon>
        <taxon>Scutellospora</taxon>
    </lineage>
</organism>
<feature type="non-terminal residue" evidence="1">
    <location>
        <position position="55"/>
    </location>
</feature>
<comment type="caution">
    <text evidence="1">The sequence shown here is derived from an EMBL/GenBank/DDBJ whole genome shotgun (WGS) entry which is preliminary data.</text>
</comment>
<dbReference type="EMBL" id="CAJVPM010024208">
    <property type="protein sequence ID" value="CAG8652688.1"/>
    <property type="molecule type" value="Genomic_DNA"/>
</dbReference>
<evidence type="ECO:0000313" key="1">
    <source>
        <dbReference type="EMBL" id="CAG8652688.1"/>
    </source>
</evidence>
<proteinExistence type="predicted"/>
<gene>
    <name evidence="1" type="ORF">SCALOS_LOCUS8721</name>
</gene>
<name>A0ACA9NFS0_9GLOM</name>
<sequence>FLSKPPKQYNPQQIIWIKDSGEELWSLSLDYTLNNEEFMRLSNFYQANLNKPIEE</sequence>
<evidence type="ECO:0000313" key="2">
    <source>
        <dbReference type="Proteomes" id="UP000789860"/>
    </source>
</evidence>
<reference evidence="1" key="1">
    <citation type="submission" date="2021-06" db="EMBL/GenBank/DDBJ databases">
        <authorList>
            <person name="Kallberg Y."/>
            <person name="Tangrot J."/>
            <person name="Rosling A."/>
        </authorList>
    </citation>
    <scope>NUCLEOTIDE SEQUENCE</scope>
    <source>
        <strain evidence="1">AU212A</strain>
    </source>
</reference>
<accession>A0ACA9NFS0</accession>
<protein>
    <submittedName>
        <fullName evidence="1">8745_t:CDS:1</fullName>
    </submittedName>
</protein>
<feature type="non-terminal residue" evidence="1">
    <location>
        <position position="1"/>
    </location>
</feature>
<dbReference type="Proteomes" id="UP000789860">
    <property type="component" value="Unassembled WGS sequence"/>
</dbReference>